<proteinExistence type="inferred from homology"/>
<evidence type="ECO:0000256" key="1">
    <source>
        <dbReference type="ARBA" id="ARBA00005771"/>
    </source>
</evidence>
<dbReference type="Gene3D" id="3.40.50.300">
    <property type="entry name" value="P-loop containing nucleotide triphosphate hydrolases"/>
    <property type="match status" value="1"/>
</dbReference>
<feature type="domain" description="Sulfotransferase" evidence="3">
    <location>
        <begin position="33"/>
        <end position="266"/>
    </location>
</feature>
<evidence type="ECO:0000313" key="4">
    <source>
        <dbReference type="EMBL" id="VAW38228.1"/>
    </source>
</evidence>
<gene>
    <name evidence="4" type="ORF">MNBD_CHLOROFLEXI01-194</name>
</gene>
<reference evidence="4" key="1">
    <citation type="submission" date="2018-06" db="EMBL/GenBank/DDBJ databases">
        <authorList>
            <person name="Zhirakovskaya E."/>
        </authorList>
    </citation>
    <scope>NUCLEOTIDE SEQUENCE</scope>
</reference>
<dbReference type="GO" id="GO:0008146">
    <property type="term" value="F:sulfotransferase activity"/>
    <property type="evidence" value="ECO:0007669"/>
    <property type="project" value="InterPro"/>
</dbReference>
<sequence>MLGQLFTVAGEELKYSYAYLKHQIGQAQQSKAKVLVNGSPKSGTTWMLKMIASLPGYEDIGNYYGDLQKYHTAQSGNVIHGHDAYTPELKNILLEEGIKVILMVRDPRDQLVSRMFHVKRSTNHVWNERMKAMDNDEALMLCIEGRDKLPGMHDMISLAQSWINGNAEALVIRYEELLADPVLHFRSVLDYLGIGNNRGLAEVIVERNRFARLSMGKRVWQTQRKPGQEDTKSHFRKGIVGDWRNYLTPAHIERFKTLCGQQMIDLGYEKDLDWS</sequence>
<dbReference type="InterPro" id="IPR027417">
    <property type="entry name" value="P-loop_NTPase"/>
</dbReference>
<evidence type="ECO:0000256" key="2">
    <source>
        <dbReference type="ARBA" id="ARBA00022679"/>
    </source>
</evidence>
<protein>
    <recommendedName>
        <fullName evidence="3">Sulfotransferase domain-containing protein</fullName>
    </recommendedName>
</protein>
<dbReference type="AlphaFoldDB" id="A0A3B0V3V3"/>
<keyword evidence="2" id="KW-0808">Transferase</keyword>
<accession>A0A3B0V3V3</accession>
<name>A0A3B0V3V3_9ZZZZ</name>
<evidence type="ECO:0000259" key="3">
    <source>
        <dbReference type="Pfam" id="PF00685"/>
    </source>
</evidence>
<dbReference type="SUPFAM" id="SSF52540">
    <property type="entry name" value="P-loop containing nucleoside triphosphate hydrolases"/>
    <property type="match status" value="1"/>
</dbReference>
<dbReference type="EMBL" id="UOEU01000700">
    <property type="protein sequence ID" value="VAW38228.1"/>
    <property type="molecule type" value="Genomic_DNA"/>
</dbReference>
<dbReference type="Pfam" id="PF00685">
    <property type="entry name" value="Sulfotransfer_1"/>
    <property type="match status" value="1"/>
</dbReference>
<dbReference type="InterPro" id="IPR000863">
    <property type="entry name" value="Sulfotransferase_dom"/>
</dbReference>
<organism evidence="4">
    <name type="scientific">hydrothermal vent metagenome</name>
    <dbReference type="NCBI Taxonomy" id="652676"/>
    <lineage>
        <taxon>unclassified sequences</taxon>
        <taxon>metagenomes</taxon>
        <taxon>ecological metagenomes</taxon>
    </lineage>
</organism>
<dbReference type="PANTHER" id="PTHR11783">
    <property type="entry name" value="SULFOTRANSFERASE SULT"/>
    <property type="match status" value="1"/>
</dbReference>
<comment type="similarity">
    <text evidence="1">Belongs to the sulfotransferase 1 family.</text>
</comment>